<dbReference type="RefSeq" id="WP_189458929.1">
    <property type="nucleotide sequence ID" value="NZ_BMYO01000002.1"/>
</dbReference>
<evidence type="ECO:0000256" key="2">
    <source>
        <dbReference type="ARBA" id="ARBA00005342"/>
    </source>
</evidence>
<feature type="transmembrane region" description="Helical" evidence="11">
    <location>
        <begin position="50"/>
        <end position="76"/>
    </location>
</feature>
<dbReference type="Pfam" id="PF01384">
    <property type="entry name" value="PHO4"/>
    <property type="match status" value="1"/>
</dbReference>
<keyword evidence="13" id="KW-1185">Reference proteome</keyword>
<keyword evidence="5 11" id="KW-0592">Phosphate transport</keyword>
<feature type="transmembrane region" description="Helical" evidence="11">
    <location>
        <begin position="377"/>
        <end position="394"/>
    </location>
</feature>
<organism evidence="12 13">
    <name type="scientific">Jeongeupia chitinilytica</name>
    <dbReference type="NCBI Taxonomy" id="1041641"/>
    <lineage>
        <taxon>Bacteria</taxon>
        <taxon>Pseudomonadati</taxon>
        <taxon>Pseudomonadota</taxon>
        <taxon>Betaproteobacteria</taxon>
        <taxon>Neisseriales</taxon>
        <taxon>Chitinibacteraceae</taxon>
        <taxon>Jeongeupia</taxon>
    </lineage>
</organism>
<feature type="transmembrane region" description="Helical" evidence="11">
    <location>
        <begin position="96"/>
        <end position="116"/>
    </location>
</feature>
<dbReference type="Proteomes" id="UP000604737">
    <property type="component" value="Unassembled WGS sequence"/>
</dbReference>
<feature type="transmembrane region" description="Helical" evidence="11">
    <location>
        <begin position="6"/>
        <end position="29"/>
    </location>
</feature>
<keyword evidence="3 11" id="KW-0813">Transport</keyword>
<comment type="caution">
    <text evidence="12">The sequence shown here is derived from an EMBL/GenBank/DDBJ whole genome shotgun (WGS) entry which is preliminary data.</text>
</comment>
<evidence type="ECO:0000256" key="8">
    <source>
        <dbReference type="ARBA" id="ARBA00022989"/>
    </source>
</evidence>
<keyword evidence="6 11" id="KW-0812">Transmembrane</keyword>
<evidence type="ECO:0000256" key="9">
    <source>
        <dbReference type="ARBA" id="ARBA00023136"/>
    </source>
</evidence>
<evidence type="ECO:0000256" key="4">
    <source>
        <dbReference type="ARBA" id="ARBA00022475"/>
    </source>
</evidence>
<comment type="subcellular location">
    <subcellularLocation>
        <location evidence="1">Cell membrane</location>
        <topology evidence="1">Multi-pass membrane protein</topology>
    </subcellularLocation>
    <subcellularLocation>
        <location evidence="11">Membrane</location>
        <topology evidence="11">Multi-pass membrane protein</topology>
    </subcellularLocation>
</comment>
<feature type="transmembrane region" description="Helical" evidence="11">
    <location>
        <begin position="204"/>
        <end position="223"/>
    </location>
</feature>
<feature type="transmembrane region" description="Helical" evidence="11">
    <location>
        <begin position="155"/>
        <end position="177"/>
    </location>
</feature>
<keyword evidence="8 11" id="KW-1133">Transmembrane helix</keyword>
<dbReference type="PANTHER" id="PTHR11101:SF65">
    <property type="entry name" value="LOW-AFFINITY INORGANIC PHOSPHATE TRANSPORTER PITA-RELATED"/>
    <property type="match status" value="1"/>
</dbReference>
<keyword evidence="4" id="KW-1003">Cell membrane</keyword>
<evidence type="ECO:0000256" key="1">
    <source>
        <dbReference type="ARBA" id="ARBA00004651"/>
    </source>
</evidence>
<feature type="transmembrane region" description="Helical" evidence="11">
    <location>
        <begin position="128"/>
        <end position="149"/>
    </location>
</feature>
<feature type="transmembrane region" description="Helical" evidence="11">
    <location>
        <begin position="229"/>
        <end position="247"/>
    </location>
</feature>
<gene>
    <name evidence="12" type="ORF">GCM10007350_08610</name>
</gene>
<evidence type="ECO:0000256" key="7">
    <source>
        <dbReference type="ARBA" id="ARBA00022847"/>
    </source>
</evidence>
<comment type="catalytic activity">
    <reaction evidence="10">
        <text>phosphate(in) + H(+)(in) = phosphate(out) + H(+)(out)</text>
        <dbReference type="Rhea" id="RHEA:29939"/>
        <dbReference type="ChEBI" id="CHEBI:15378"/>
        <dbReference type="ChEBI" id="CHEBI:43474"/>
    </reaction>
</comment>
<protein>
    <recommendedName>
        <fullName evidence="11">Phosphate transporter</fullName>
    </recommendedName>
</protein>
<evidence type="ECO:0000256" key="6">
    <source>
        <dbReference type="ARBA" id="ARBA00022692"/>
    </source>
</evidence>
<evidence type="ECO:0000256" key="5">
    <source>
        <dbReference type="ARBA" id="ARBA00022592"/>
    </source>
</evidence>
<dbReference type="InterPro" id="IPR001204">
    <property type="entry name" value="Phos_transporter"/>
</dbReference>
<name>A0ABQ3GZ66_9NEIS</name>
<dbReference type="PANTHER" id="PTHR11101">
    <property type="entry name" value="PHOSPHATE TRANSPORTER"/>
    <property type="match status" value="1"/>
</dbReference>
<dbReference type="EMBL" id="BMYO01000002">
    <property type="protein sequence ID" value="GHD58559.1"/>
    <property type="molecule type" value="Genomic_DNA"/>
</dbReference>
<evidence type="ECO:0000256" key="11">
    <source>
        <dbReference type="RuleBase" id="RU363058"/>
    </source>
</evidence>
<reference evidence="13" key="1">
    <citation type="journal article" date="2019" name="Int. J. Syst. Evol. Microbiol.">
        <title>The Global Catalogue of Microorganisms (GCM) 10K type strain sequencing project: providing services to taxonomists for standard genome sequencing and annotation.</title>
        <authorList>
            <consortium name="The Broad Institute Genomics Platform"/>
            <consortium name="The Broad Institute Genome Sequencing Center for Infectious Disease"/>
            <person name="Wu L."/>
            <person name="Ma J."/>
        </authorList>
    </citation>
    <scope>NUCLEOTIDE SEQUENCE [LARGE SCALE GENOMIC DNA]</scope>
    <source>
        <strain evidence="13">KCTC 23701</strain>
    </source>
</reference>
<accession>A0ABQ3GZ66</accession>
<proteinExistence type="inferred from homology"/>
<keyword evidence="7" id="KW-0769">Symport</keyword>
<evidence type="ECO:0000256" key="10">
    <source>
        <dbReference type="ARBA" id="ARBA00047348"/>
    </source>
</evidence>
<feature type="transmembrane region" description="Helical" evidence="11">
    <location>
        <begin position="465"/>
        <end position="486"/>
    </location>
</feature>
<evidence type="ECO:0000256" key="3">
    <source>
        <dbReference type="ARBA" id="ARBA00022448"/>
    </source>
</evidence>
<evidence type="ECO:0000313" key="12">
    <source>
        <dbReference type="EMBL" id="GHD58559.1"/>
    </source>
</evidence>
<sequence>MIEMFSGLSLTVGVSLALAVLFVLTFEFINGFHDTANAVATVIYTKAMPAHLAVVASGIFNFLGVMLGGLSVAYAIVHLLPVDLLINVSSVQGLSMVFSLLAAAIMWNLGTWYFGLPASSSHTLIGSILGVGLANAFITGGDLGTAINWGKAIDIALSLLVSPTVGFLLAFLLLLGLKRLWADGKMHKTPEGRRAIDNKKHPPFWNRVVLIASAMGVSFAHGSNDGQKGIGLIMLVLIGIVPAKFVLDLDSTTYQIDRTRDAAIHMMQFYQQHDDKLGKYMLLKPAESNGDDMPKQFHCDYHQTAPAVQTLVSRLEGIKDYSEIAPAERPHIRRLILCLDDTARKVAKLPEIKPREVADLNKLRADLTATTEYSPQWVIVAIALALGLGTMVGWKRVVLTVGEKIGKQGMTYAQGMSAQIVAASSIGIANIFGLPVSTTHVLSSGVAGTMVANKSGLQMSTIRNILLAWVFTLPASMGLAAAFFWTSMKIFG</sequence>
<evidence type="ECO:0000313" key="13">
    <source>
        <dbReference type="Proteomes" id="UP000604737"/>
    </source>
</evidence>
<keyword evidence="9 11" id="KW-0472">Membrane</keyword>
<comment type="similarity">
    <text evidence="2">Belongs to the inorganic phosphate transporter (PiT) (TC 2.A.20) family. Pit subfamily.</text>
</comment>